<dbReference type="SUPFAM" id="SSF53807">
    <property type="entry name" value="Helical backbone' metal receptor"/>
    <property type="match status" value="1"/>
</dbReference>
<dbReference type="AlphaFoldDB" id="A0A2V3INN8"/>
<evidence type="ECO:0000259" key="1">
    <source>
        <dbReference type="PROSITE" id="PS50983"/>
    </source>
</evidence>
<sequence length="317" mass="34891">MPPGPPSLRIVSLLPSATEIVFALGAGDHVVGVTHECDFPPAATRLPQCTANLLPPNLSAKQIDDAVARVLTEDPHSIYRLEADTVRELKPDVIITQSLCAVCAVPESTVRDISCNFPFECRVVSSDPHSLIQLFESILYIGRAIGYEKEAVALVVDLKARLARVQQLPIPANPPNVAVIEWPDPPYAPGHWVPDMISYAKGTCVLGKPGHKSERISWQQLAQLQVDVVICAFCGYDLYRNQIECDKVRSQNEWKAFVKGANVYATNASAYFSRPGNRLVDGTELLAFLLHRVEAYRPPRTSASQLRNGEWVDVADL</sequence>
<evidence type="ECO:0000313" key="3">
    <source>
        <dbReference type="Proteomes" id="UP000247409"/>
    </source>
</evidence>
<dbReference type="Proteomes" id="UP000247409">
    <property type="component" value="Unassembled WGS sequence"/>
</dbReference>
<accession>A0A2V3INN8</accession>
<keyword evidence="3" id="KW-1185">Reference proteome</keyword>
<dbReference type="InterPro" id="IPR002491">
    <property type="entry name" value="ABC_transptr_periplasmic_BD"/>
</dbReference>
<comment type="caution">
    <text evidence="2">The sequence shown here is derived from an EMBL/GenBank/DDBJ whole genome shotgun (WGS) entry which is preliminary data.</text>
</comment>
<evidence type="ECO:0000313" key="2">
    <source>
        <dbReference type="EMBL" id="PXF43669.1"/>
    </source>
</evidence>
<dbReference type="PANTHER" id="PTHR42860:SF1">
    <property type="entry name" value="VITAMIN B12-BINDING PROTEIN"/>
    <property type="match status" value="1"/>
</dbReference>
<dbReference type="Pfam" id="PF01497">
    <property type="entry name" value="Peripla_BP_2"/>
    <property type="match status" value="1"/>
</dbReference>
<gene>
    <name evidence="2" type="ORF">BWQ96_06574</name>
</gene>
<organism evidence="2 3">
    <name type="scientific">Gracilariopsis chorda</name>
    <dbReference type="NCBI Taxonomy" id="448386"/>
    <lineage>
        <taxon>Eukaryota</taxon>
        <taxon>Rhodophyta</taxon>
        <taxon>Florideophyceae</taxon>
        <taxon>Rhodymeniophycidae</taxon>
        <taxon>Gracilariales</taxon>
        <taxon>Gracilariaceae</taxon>
        <taxon>Gracilariopsis</taxon>
    </lineage>
</organism>
<protein>
    <submittedName>
        <fullName evidence="2">Vitamin B12-binding protein</fullName>
    </submittedName>
</protein>
<dbReference type="Gene3D" id="3.40.50.1980">
    <property type="entry name" value="Nitrogenase molybdenum iron protein domain"/>
    <property type="match status" value="2"/>
</dbReference>
<dbReference type="OrthoDB" id="274765at2759"/>
<name>A0A2V3INN8_9FLOR</name>
<dbReference type="STRING" id="448386.A0A2V3INN8"/>
<proteinExistence type="predicted"/>
<dbReference type="EMBL" id="NBIV01000115">
    <property type="protein sequence ID" value="PXF43669.1"/>
    <property type="molecule type" value="Genomic_DNA"/>
</dbReference>
<reference evidence="2 3" key="1">
    <citation type="journal article" date="2018" name="Mol. Biol. Evol.">
        <title>Analysis of the draft genome of the red seaweed Gracilariopsis chorda provides insights into genome size evolution in Rhodophyta.</title>
        <authorList>
            <person name="Lee J."/>
            <person name="Yang E.C."/>
            <person name="Graf L."/>
            <person name="Yang J.H."/>
            <person name="Qiu H."/>
            <person name="Zel Zion U."/>
            <person name="Chan C.X."/>
            <person name="Stephens T.G."/>
            <person name="Weber A.P.M."/>
            <person name="Boo G.H."/>
            <person name="Boo S.M."/>
            <person name="Kim K.M."/>
            <person name="Shin Y."/>
            <person name="Jung M."/>
            <person name="Lee S.J."/>
            <person name="Yim H.S."/>
            <person name="Lee J.H."/>
            <person name="Bhattacharya D."/>
            <person name="Yoon H.S."/>
        </authorList>
    </citation>
    <scope>NUCLEOTIDE SEQUENCE [LARGE SCALE GENOMIC DNA]</scope>
    <source>
        <strain evidence="2 3">SKKU-2015</strain>
        <tissue evidence="2">Whole body</tissue>
    </source>
</reference>
<dbReference type="PROSITE" id="PS50983">
    <property type="entry name" value="FE_B12_PBP"/>
    <property type="match status" value="1"/>
</dbReference>
<dbReference type="PANTHER" id="PTHR42860">
    <property type="entry name" value="VITAMIN B12-BINDING PROTEIN"/>
    <property type="match status" value="1"/>
</dbReference>
<feature type="domain" description="Fe/B12 periplasmic-binding" evidence="1">
    <location>
        <begin position="9"/>
        <end position="294"/>
    </location>
</feature>
<dbReference type="InterPro" id="IPR051030">
    <property type="entry name" value="Vitamin_B12-ABC_binding"/>
</dbReference>